<evidence type="ECO:0000256" key="4">
    <source>
        <dbReference type="ARBA" id="ARBA00022777"/>
    </source>
</evidence>
<feature type="compositionally biased region" description="Polar residues" evidence="6">
    <location>
        <begin position="830"/>
        <end position="839"/>
    </location>
</feature>
<keyword evidence="4" id="KW-0418">Kinase</keyword>
<dbReference type="VEuPathDB" id="FungiDB:H310_06722"/>
<dbReference type="SUPFAM" id="SSF57774">
    <property type="entry name" value="Microbial and mitochondrial ADK, insert 'zinc finger' domain"/>
    <property type="match status" value="1"/>
</dbReference>
<comment type="caution">
    <text evidence="7">The sequence shown here is derived from an EMBL/GenBank/DDBJ whole genome shotgun (WGS) entry which is preliminary data.</text>
</comment>
<gene>
    <name evidence="7" type="ORF">DYB32_008605</name>
</gene>
<dbReference type="Gene3D" id="3.40.50.300">
    <property type="entry name" value="P-loop containing nucleotide triphosphate hydrolases"/>
    <property type="match status" value="4"/>
</dbReference>
<keyword evidence="2" id="KW-0808">Transferase</keyword>
<feature type="non-terminal residue" evidence="7">
    <location>
        <position position="1"/>
    </location>
</feature>
<dbReference type="EMBL" id="QUSY01001443">
    <property type="protein sequence ID" value="RHY24944.1"/>
    <property type="molecule type" value="Genomic_DNA"/>
</dbReference>
<reference evidence="7 8" key="1">
    <citation type="submission" date="2018-08" db="EMBL/GenBank/DDBJ databases">
        <title>Aphanomyces genome sequencing and annotation.</title>
        <authorList>
            <person name="Minardi D."/>
            <person name="Oidtmann B."/>
            <person name="Van Der Giezen M."/>
            <person name="Studholme D.J."/>
        </authorList>
    </citation>
    <scope>NUCLEOTIDE SEQUENCE [LARGE SCALE GENOMIC DNA]</scope>
    <source>
        <strain evidence="7 8">NJM0002</strain>
    </source>
</reference>
<dbReference type="AlphaFoldDB" id="A0A418AKK9"/>
<accession>A0A418AKK9</accession>
<dbReference type="PRINTS" id="PR00094">
    <property type="entry name" value="ADENYLTKNASE"/>
</dbReference>
<evidence type="ECO:0000313" key="8">
    <source>
        <dbReference type="Proteomes" id="UP000285060"/>
    </source>
</evidence>
<keyword evidence="5" id="KW-0175">Coiled coil</keyword>
<feature type="coiled-coil region" evidence="5">
    <location>
        <begin position="895"/>
        <end position="922"/>
    </location>
</feature>
<evidence type="ECO:0000256" key="6">
    <source>
        <dbReference type="SAM" id="MobiDB-lite"/>
    </source>
</evidence>
<feature type="compositionally biased region" description="Basic and acidic residues" evidence="6">
    <location>
        <begin position="101"/>
        <end position="114"/>
    </location>
</feature>
<dbReference type="InterPro" id="IPR033690">
    <property type="entry name" value="Adenylat_kinase_CS"/>
</dbReference>
<comment type="similarity">
    <text evidence="1">Belongs to the adenylate kinase family.</text>
</comment>
<dbReference type="PANTHER" id="PTHR23359">
    <property type="entry name" value="NUCLEOTIDE KINASE"/>
    <property type="match status" value="1"/>
</dbReference>
<feature type="region of interest" description="Disordered" evidence="6">
    <location>
        <begin position="1145"/>
        <end position="1179"/>
    </location>
</feature>
<sequence>VSFSPPPPGVDVVQRSDDNEDTIRVRLATYHANVDSVVDTFVPVSTIVHVDGMLPKADIIHHIDASIEAVQNNASPSKKKACRDVEMRGFRVAKPQISFKQHRELMESPPKRPEPLLSGRSDGAQHPARTAEMSSSKCFPRSNVIMCGPPAGGKMTQCELLVQVHGLVHLSTGDMLRAAVQTNSPLGLQAKEFMDTGKLVPDDIILKIMLDRLKQSDCVEKGWLLDGFPRNAVQAQAMLQCGISPSLVVVLDVPDDVVVERIAGRRLDPATGKTYHIASNPPPEGVQVIQRSDDTEDTIRTRLATYHAHCNAVVGSFSTTCPILTVDGTLPKSGIAQQIAQAMAFNSIASPVQQNYTLKMQHPLRLVICGPPAGGKGTQCERLVAKYGVVHLSTGDMLRSAIQANSDTGLRAKHFMDAGALVPDDLIVHVILERLHAPDCAQRGWLLDGFPRTAVQAQAMVDAGITPDVVLVLHVPDDEVVSRISGRRVDLATGKTYHVSFSPPPPGVDVVQRSDDNEDTIRVRLATYHANVDSVVDTFVLVSTIVHVDGMLPKADVVRHIDASIENAAKNALAVTGQLSEADLKQAKNAVLRHAPAATLPPPAAALATVAVLGPPGAGKTHYSQWLREHLGIVHLSIGEMLRRSIKGGTRVGTKAKEYVDAGDVVPDVLIIGTTMELLRGRECATKGWVLDGFPRTTGQVKALVEHAVMPNLVIVLDVVDDSDAIHRITGRRVDSATGHTYHAIYDPPPPGVDVELRSDDTERAVRARLAQYRAHSAEMEALLVQHTRVVHVDGCLNKTHVQATLQRLFPSSPTKKPKQPSGLRPPRTFSHNPNQTASAARKKGASSPRPFKTVSQLHPAVVAAYSPPKDHHQTSDCKGTSAKRTRDSGVHTKIVATDNEIQAALAALHEVQEENLRLKQLFVTTSKDSTGHSSQDGVMAKTCSHRELDMVIDQLMSEHKSLEKVTKRQKDSIDSNEWETLLQRTMTDLDTMRKKIHALKRQQPPTATPTDDEATLKAAQLRHDQLKATWRQLNQPASVNASEKENAKMKLLKKEIALARTDEAYYMQKAIHVQATTTHEIQRMQREIARLQEAIATTQIQLDASTTECSDLQQQVAAKNGTFLPKLPHAKAIQGIASKGGGFQSSLPLITTKKPHTGGGTPSKRVEMPPLHRTARDK</sequence>
<feature type="region of interest" description="Disordered" evidence="6">
    <location>
        <begin position="865"/>
        <end position="889"/>
    </location>
</feature>
<feature type="coiled-coil region" evidence="5">
    <location>
        <begin position="1075"/>
        <end position="1109"/>
    </location>
</feature>
<organism evidence="7 8">
    <name type="scientific">Aphanomyces invadans</name>
    <dbReference type="NCBI Taxonomy" id="157072"/>
    <lineage>
        <taxon>Eukaryota</taxon>
        <taxon>Sar</taxon>
        <taxon>Stramenopiles</taxon>
        <taxon>Oomycota</taxon>
        <taxon>Saprolegniomycetes</taxon>
        <taxon>Saprolegniales</taxon>
        <taxon>Verrucalvaceae</taxon>
        <taxon>Aphanomyces</taxon>
    </lineage>
</organism>
<evidence type="ECO:0000256" key="5">
    <source>
        <dbReference type="SAM" id="Coils"/>
    </source>
</evidence>
<dbReference type="VEuPathDB" id="FungiDB:H310_01541"/>
<dbReference type="InterPro" id="IPR006259">
    <property type="entry name" value="Adenyl_kin_sub"/>
</dbReference>
<dbReference type="GO" id="GO:0004017">
    <property type="term" value="F:AMP kinase activity"/>
    <property type="evidence" value="ECO:0007669"/>
    <property type="project" value="InterPro"/>
</dbReference>
<evidence type="ECO:0000256" key="3">
    <source>
        <dbReference type="ARBA" id="ARBA00022741"/>
    </source>
</evidence>
<keyword evidence="8" id="KW-1185">Reference proteome</keyword>
<dbReference type="PROSITE" id="PS00113">
    <property type="entry name" value="ADENYLATE_KINASE"/>
    <property type="match status" value="3"/>
</dbReference>
<evidence type="ECO:0008006" key="9">
    <source>
        <dbReference type="Google" id="ProtNLM"/>
    </source>
</evidence>
<dbReference type="HAMAP" id="MF_00235">
    <property type="entry name" value="Adenylate_kinase_Adk"/>
    <property type="match status" value="3"/>
</dbReference>
<evidence type="ECO:0000256" key="2">
    <source>
        <dbReference type="ARBA" id="ARBA00022679"/>
    </source>
</evidence>
<feature type="region of interest" description="Disordered" evidence="6">
    <location>
        <begin position="100"/>
        <end position="133"/>
    </location>
</feature>
<dbReference type="GO" id="GO:0005524">
    <property type="term" value="F:ATP binding"/>
    <property type="evidence" value="ECO:0007669"/>
    <property type="project" value="InterPro"/>
</dbReference>
<dbReference type="SUPFAM" id="SSF52540">
    <property type="entry name" value="P-loop containing nucleoside triphosphate hydrolases"/>
    <property type="match status" value="3"/>
</dbReference>
<evidence type="ECO:0000256" key="1">
    <source>
        <dbReference type="ARBA" id="ARBA00007220"/>
    </source>
</evidence>
<evidence type="ECO:0000313" key="7">
    <source>
        <dbReference type="EMBL" id="RHY24944.1"/>
    </source>
</evidence>
<keyword evidence="3" id="KW-0547">Nucleotide-binding</keyword>
<dbReference type="InterPro" id="IPR000850">
    <property type="entry name" value="Adenylat/UMP-CMP_kin"/>
</dbReference>
<dbReference type="Proteomes" id="UP000285060">
    <property type="component" value="Unassembled WGS sequence"/>
</dbReference>
<dbReference type="NCBIfam" id="TIGR01351">
    <property type="entry name" value="adk"/>
    <property type="match status" value="2"/>
</dbReference>
<dbReference type="InterPro" id="IPR036193">
    <property type="entry name" value="ADK_active_lid_dom_sf"/>
</dbReference>
<name>A0A418AKK9_9STRA</name>
<dbReference type="InterPro" id="IPR027417">
    <property type="entry name" value="P-loop_NTPase"/>
</dbReference>
<dbReference type="CDD" id="cd01428">
    <property type="entry name" value="ADK"/>
    <property type="match status" value="3"/>
</dbReference>
<protein>
    <recommendedName>
        <fullName evidence="9">Adenylate kinase</fullName>
    </recommendedName>
</protein>
<dbReference type="Pfam" id="PF00406">
    <property type="entry name" value="ADK"/>
    <property type="match status" value="3"/>
</dbReference>
<feature type="region of interest" description="Disordered" evidence="6">
    <location>
        <begin position="807"/>
        <end position="853"/>
    </location>
</feature>
<proteinExistence type="inferred from homology"/>